<name>A0A1T2KZC5_9GAMM</name>
<dbReference type="AlphaFoldDB" id="A0A1T2KZC5"/>
<evidence type="ECO:0000313" key="1">
    <source>
        <dbReference type="EMBL" id="OOZ38144.1"/>
    </source>
</evidence>
<evidence type="ECO:0008006" key="3">
    <source>
        <dbReference type="Google" id="ProtNLM"/>
    </source>
</evidence>
<sequence length="88" mass="9961">MEVFEAMMSYEPVHIIPGHGHLATPAQARADTYDYLTFLRGEIAKVIEEGGDIYAAVEIDQSRFSHLKVFDLIARRNAQGVFAQMEFE</sequence>
<keyword evidence="2" id="KW-1185">Reference proteome</keyword>
<gene>
    <name evidence="1" type="ORF">BOW53_16460</name>
</gene>
<accession>A0A1T2KZC5</accession>
<dbReference type="Proteomes" id="UP000191110">
    <property type="component" value="Unassembled WGS sequence"/>
</dbReference>
<reference evidence="1 2" key="1">
    <citation type="submission" date="2016-11" db="EMBL/GenBank/DDBJ databases">
        <title>Mixed transmission modes and dynamic genome evolution in an obligate animal-bacterial symbiosis.</title>
        <authorList>
            <person name="Russell S.L."/>
            <person name="Corbett-Detig R.B."/>
            <person name="Cavanaugh C.M."/>
        </authorList>
    </citation>
    <scope>NUCLEOTIDE SEQUENCE [LARGE SCALE GENOMIC DNA]</scope>
    <source>
        <strain evidence="1">Sveles-Q1</strain>
    </source>
</reference>
<proteinExistence type="predicted"/>
<dbReference type="EMBL" id="MPRL01000124">
    <property type="protein sequence ID" value="OOZ38144.1"/>
    <property type="molecule type" value="Genomic_DNA"/>
</dbReference>
<dbReference type="RefSeq" id="WP_078485173.1">
    <property type="nucleotide sequence ID" value="NZ_MPRL01000124.1"/>
</dbReference>
<evidence type="ECO:0000313" key="2">
    <source>
        <dbReference type="Proteomes" id="UP000191110"/>
    </source>
</evidence>
<organism evidence="1 2">
    <name type="scientific">Solemya pervernicosa gill symbiont</name>
    <dbReference type="NCBI Taxonomy" id="642797"/>
    <lineage>
        <taxon>Bacteria</taxon>
        <taxon>Pseudomonadati</taxon>
        <taxon>Pseudomonadota</taxon>
        <taxon>Gammaproteobacteria</taxon>
        <taxon>sulfur-oxidizing symbionts</taxon>
    </lineage>
</organism>
<protein>
    <recommendedName>
        <fullName evidence="3">Metallo-beta-lactamase domain-containing protein</fullName>
    </recommendedName>
</protein>
<comment type="caution">
    <text evidence="1">The sequence shown here is derived from an EMBL/GenBank/DDBJ whole genome shotgun (WGS) entry which is preliminary data.</text>
</comment>